<name>A0A0G0SYS4_9BACT</name>
<comment type="similarity">
    <text evidence="2">Belongs to the autoinducer-2 exporter (AI-2E) (TC 2.A.86) family.</text>
</comment>
<evidence type="ECO:0000313" key="8">
    <source>
        <dbReference type="Proteomes" id="UP000034072"/>
    </source>
</evidence>
<evidence type="ECO:0000256" key="2">
    <source>
        <dbReference type="ARBA" id="ARBA00009773"/>
    </source>
</evidence>
<evidence type="ECO:0000256" key="3">
    <source>
        <dbReference type="ARBA" id="ARBA00022692"/>
    </source>
</evidence>
<protein>
    <submittedName>
        <fullName evidence="7">Conserved hypothetical membrane protein</fullName>
    </submittedName>
</protein>
<keyword evidence="4 6" id="KW-1133">Transmembrane helix</keyword>
<dbReference type="GO" id="GO:0016020">
    <property type="term" value="C:membrane"/>
    <property type="evidence" value="ECO:0007669"/>
    <property type="project" value="UniProtKB-SubCell"/>
</dbReference>
<feature type="transmembrane region" description="Helical" evidence="6">
    <location>
        <begin position="15"/>
        <end position="32"/>
    </location>
</feature>
<feature type="transmembrane region" description="Helical" evidence="6">
    <location>
        <begin position="68"/>
        <end position="90"/>
    </location>
</feature>
<feature type="transmembrane region" description="Helical" evidence="6">
    <location>
        <begin position="146"/>
        <end position="170"/>
    </location>
</feature>
<comment type="caution">
    <text evidence="7">The sequence shown here is derived from an EMBL/GenBank/DDBJ whole genome shotgun (WGS) entry which is preliminary data.</text>
</comment>
<dbReference type="PANTHER" id="PTHR21716">
    <property type="entry name" value="TRANSMEMBRANE PROTEIN"/>
    <property type="match status" value="1"/>
</dbReference>
<dbReference type="Proteomes" id="UP000034072">
    <property type="component" value="Unassembled WGS sequence"/>
</dbReference>
<feature type="transmembrane region" description="Helical" evidence="6">
    <location>
        <begin position="233"/>
        <end position="254"/>
    </location>
</feature>
<evidence type="ECO:0000256" key="4">
    <source>
        <dbReference type="ARBA" id="ARBA00022989"/>
    </source>
</evidence>
<dbReference type="EMBL" id="LBXZ01000011">
    <property type="protein sequence ID" value="KKR39985.1"/>
    <property type="molecule type" value="Genomic_DNA"/>
</dbReference>
<feature type="transmembrane region" description="Helical" evidence="6">
    <location>
        <begin position="207"/>
        <end position="227"/>
    </location>
</feature>
<dbReference type="InterPro" id="IPR002549">
    <property type="entry name" value="AI-2E-like"/>
</dbReference>
<keyword evidence="3 6" id="KW-0812">Transmembrane</keyword>
<dbReference type="AlphaFoldDB" id="A0A0G0SYS4"/>
<proteinExistence type="inferred from homology"/>
<dbReference type="PANTHER" id="PTHR21716:SF62">
    <property type="entry name" value="TRANSPORT PROTEIN YDBI-RELATED"/>
    <property type="match status" value="1"/>
</dbReference>
<evidence type="ECO:0000313" key="7">
    <source>
        <dbReference type="EMBL" id="KKR39985.1"/>
    </source>
</evidence>
<reference evidence="7 8" key="1">
    <citation type="journal article" date="2015" name="Nature">
        <title>rRNA introns, odd ribosomes, and small enigmatic genomes across a large radiation of phyla.</title>
        <authorList>
            <person name="Brown C.T."/>
            <person name="Hug L.A."/>
            <person name="Thomas B.C."/>
            <person name="Sharon I."/>
            <person name="Castelle C.J."/>
            <person name="Singh A."/>
            <person name="Wilkins M.J."/>
            <person name="Williams K.H."/>
            <person name="Banfield J.F."/>
        </authorList>
    </citation>
    <scope>NUCLEOTIDE SEQUENCE [LARGE SCALE GENOMIC DNA]</scope>
</reference>
<gene>
    <name evidence="7" type="ORF">UT75_C0011G0013</name>
</gene>
<comment type="subcellular location">
    <subcellularLocation>
        <location evidence="1">Membrane</location>
        <topology evidence="1">Multi-pass membrane protein</topology>
    </subcellularLocation>
</comment>
<evidence type="ECO:0000256" key="6">
    <source>
        <dbReference type="SAM" id="Phobius"/>
    </source>
</evidence>
<organism evidence="7 8">
    <name type="scientific">Candidatus Yanofskybacteria bacterium GW2011_GWE2_40_11</name>
    <dbReference type="NCBI Taxonomy" id="1619033"/>
    <lineage>
        <taxon>Bacteria</taxon>
        <taxon>Candidatus Yanofskyibacteriota</taxon>
    </lineage>
</organism>
<evidence type="ECO:0000256" key="1">
    <source>
        <dbReference type="ARBA" id="ARBA00004141"/>
    </source>
</evidence>
<keyword evidence="5 6" id="KW-0472">Membrane</keyword>
<sequence>MADNQHVHIDISSSSMFRAIMIIVGFLLLYVLKDVAVIFLFALIVASAISPFANWLDGKGFPRILGVLLLFLIVVGLVITVFSLVVPYLAQEASQLANALPKFVDKITNSLEAAQKGAPKYLDFLGEIQNVLDGISSYFQQASQSVIGLVVSVFGGIFSFFAIVVISFYLSVTKKGIEVFIGSIIPERYETYVLDLWKRSEIKVGRWLQGQMLLSLIVGVVVYIGLSLMGIKYALALAVLAMVFEIVPVVGPVLSASSN</sequence>
<feature type="transmembrane region" description="Helical" evidence="6">
    <location>
        <begin position="38"/>
        <end position="56"/>
    </location>
</feature>
<accession>A0A0G0SYS4</accession>
<dbReference type="Pfam" id="PF01594">
    <property type="entry name" value="AI-2E_transport"/>
    <property type="match status" value="1"/>
</dbReference>
<dbReference type="GO" id="GO:0055085">
    <property type="term" value="P:transmembrane transport"/>
    <property type="evidence" value="ECO:0007669"/>
    <property type="project" value="TreeGrafter"/>
</dbReference>
<evidence type="ECO:0000256" key="5">
    <source>
        <dbReference type="ARBA" id="ARBA00023136"/>
    </source>
</evidence>